<organism evidence="2 3">
    <name type="scientific">Sporolactobacillus inulinus</name>
    <dbReference type="NCBI Taxonomy" id="2078"/>
    <lineage>
        <taxon>Bacteria</taxon>
        <taxon>Bacillati</taxon>
        <taxon>Bacillota</taxon>
        <taxon>Bacilli</taxon>
        <taxon>Bacillales</taxon>
        <taxon>Sporolactobacillaceae</taxon>
        <taxon>Sporolactobacillus</taxon>
    </lineage>
</organism>
<reference evidence="2 3" key="1">
    <citation type="submission" date="2017-11" db="EMBL/GenBank/DDBJ databases">
        <title>Draft Genome Sequence of Sporolactobacillus inulinus NBRC 111894 Isolated from Koso, a Japanese Sugar-Vegetable Fermented Beverage.</title>
        <authorList>
            <person name="Chiou T.Y."/>
            <person name="Oshima K."/>
            <person name="Suda W."/>
            <person name="Hattori M."/>
            <person name="Takahashi T."/>
        </authorList>
    </citation>
    <scope>NUCLEOTIDE SEQUENCE [LARGE SCALE GENOMIC DNA]</scope>
    <source>
        <strain evidence="2 3">NBRC111894</strain>
    </source>
</reference>
<dbReference type="AlphaFoldDB" id="A0A4Y1ZIL1"/>
<dbReference type="GO" id="GO:0015074">
    <property type="term" value="P:DNA integration"/>
    <property type="evidence" value="ECO:0007669"/>
    <property type="project" value="InterPro"/>
</dbReference>
<gene>
    <name evidence="2" type="ORF">NBRC111894_4600</name>
</gene>
<dbReference type="GO" id="GO:0003676">
    <property type="term" value="F:nucleic acid binding"/>
    <property type="evidence" value="ECO:0007669"/>
    <property type="project" value="InterPro"/>
</dbReference>
<dbReference type="EMBL" id="BEXB01000080">
    <property type="protein sequence ID" value="GAY79046.1"/>
    <property type="molecule type" value="Genomic_DNA"/>
</dbReference>
<dbReference type="InterPro" id="IPR050900">
    <property type="entry name" value="Transposase_IS3/IS150/IS904"/>
</dbReference>
<dbReference type="InterPro" id="IPR012337">
    <property type="entry name" value="RNaseH-like_sf"/>
</dbReference>
<proteinExistence type="predicted"/>
<evidence type="ECO:0000313" key="2">
    <source>
        <dbReference type="EMBL" id="GAY79046.1"/>
    </source>
</evidence>
<name>A0A4Y1ZIL1_9BACL</name>
<evidence type="ECO:0000313" key="3">
    <source>
        <dbReference type="Proteomes" id="UP000319716"/>
    </source>
</evidence>
<comment type="caution">
    <text evidence="2">The sequence shown here is derived from an EMBL/GenBank/DDBJ whole genome shotgun (WGS) entry which is preliminary data.</text>
</comment>
<dbReference type="Gene3D" id="3.30.420.10">
    <property type="entry name" value="Ribonuclease H-like superfamily/Ribonuclease H"/>
    <property type="match status" value="1"/>
</dbReference>
<dbReference type="InterPro" id="IPR036397">
    <property type="entry name" value="RNaseH_sf"/>
</dbReference>
<dbReference type="Pfam" id="PF13333">
    <property type="entry name" value="rve_2"/>
    <property type="match status" value="1"/>
</dbReference>
<evidence type="ECO:0000259" key="1">
    <source>
        <dbReference type="Pfam" id="PF13333"/>
    </source>
</evidence>
<protein>
    <submittedName>
        <fullName evidence="2">Mobile element protein</fullName>
    </submittedName>
</protein>
<dbReference type="PANTHER" id="PTHR46889:SF4">
    <property type="entry name" value="TRANSPOSASE INSO FOR INSERTION SEQUENCE ELEMENT IS911B-RELATED"/>
    <property type="match status" value="1"/>
</dbReference>
<dbReference type="InterPro" id="IPR001584">
    <property type="entry name" value="Integrase_cat-core"/>
</dbReference>
<feature type="domain" description="Integrase catalytic" evidence="1">
    <location>
        <begin position="23"/>
        <end position="75"/>
    </location>
</feature>
<dbReference type="PANTHER" id="PTHR46889">
    <property type="entry name" value="TRANSPOSASE INSF FOR INSERTION SEQUENCE IS3B-RELATED"/>
    <property type="match status" value="1"/>
</dbReference>
<sequence length="78" mass="9250">METFHIGRSLSHKGMPYDNAAREATFKTIKTEFISNRVFPNQQVLDLELFDYVNWFNNIRIHGSLDYQTPTEYKLTHL</sequence>
<dbReference type="SUPFAM" id="SSF53098">
    <property type="entry name" value="Ribonuclease H-like"/>
    <property type="match status" value="1"/>
</dbReference>
<accession>A0A4Y1ZIL1</accession>
<dbReference type="Proteomes" id="UP000319716">
    <property type="component" value="Unassembled WGS sequence"/>
</dbReference>